<gene>
    <name evidence="1" type="ORF">DPMN_003142</name>
</gene>
<comment type="caution">
    <text evidence="1">The sequence shown here is derived from an EMBL/GenBank/DDBJ whole genome shotgun (WGS) entry which is preliminary data.</text>
</comment>
<evidence type="ECO:0000313" key="1">
    <source>
        <dbReference type="EMBL" id="KAH3879239.1"/>
    </source>
</evidence>
<proteinExistence type="predicted"/>
<dbReference type="EMBL" id="JAIWYP010000001">
    <property type="protein sequence ID" value="KAH3879239.1"/>
    <property type="molecule type" value="Genomic_DNA"/>
</dbReference>
<sequence length="68" mass="7420">MRTVQENWMCSEFEAGSLGGGDMDQGRGKVVLDWGSCMPDWCCCWANTIVNAGALLKNNNSTMGNMNL</sequence>
<accession>A0A9D4RSD5</accession>
<dbReference type="AlphaFoldDB" id="A0A9D4RSD5"/>
<evidence type="ECO:0000313" key="2">
    <source>
        <dbReference type="Proteomes" id="UP000828390"/>
    </source>
</evidence>
<reference evidence="1" key="1">
    <citation type="journal article" date="2019" name="bioRxiv">
        <title>The Genome of the Zebra Mussel, Dreissena polymorpha: A Resource for Invasive Species Research.</title>
        <authorList>
            <person name="McCartney M.A."/>
            <person name="Auch B."/>
            <person name="Kono T."/>
            <person name="Mallez S."/>
            <person name="Zhang Y."/>
            <person name="Obille A."/>
            <person name="Becker A."/>
            <person name="Abrahante J.E."/>
            <person name="Garbe J."/>
            <person name="Badalamenti J.P."/>
            <person name="Herman A."/>
            <person name="Mangelson H."/>
            <person name="Liachko I."/>
            <person name="Sullivan S."/>
            <person name="Sone E.D."/>
            <person name="Koren S."/>
            <person name="Silverstein K.A.T."/>
            <person name="Beckman K.B."/>
            <person name="Gohl D.M."/>
        </authorList>
    </citation>
    <scope>NUCLEOTIDE SEQUENCE</scope>
    <source>
        <strain evidence="1">Duluth1</strain>
        <tissue evidence="1">Whole animal</tissue>
    </source>
</reference>
<keyword evidence="2" id="KW-1185">Reference proteome</keyword>
<protein>
    <submittedName>
        <fullName evidence="1">Uncharacterized protein</fullName>
    </submittedName>
</protein>
<reference evidence="1" key="2">
    <citation type="submission" date="2020-11" db="EMBL/GenBank/DDBJ databases">
        <authorList>
            <person name="McCartney M.A."/>
            <person name="Auch B."/>
            <person name="Kono T."/>
            <person name="Mallez S."/>
            <person name="Becker A."/>
            <person name="Gohl D.M."/>
            <person name="Silverstein K.A.T."/>
            <person name="Koren S."/>
            <person name="Bechman K.B."/>
            <person name="Herman A."/>
            <person name="Abrahante J.E."/>
            <person name="Garbe J."/>
        </authorList>
    </citation>
    <scope>NUCLEOTIDE SEQUENCE</scope>
    <source>
        <strain evidence="1">Duluth1</strain>
        <tissue evidence="1">Whole animal</tissue>
    </source>
</reference>
<organism evidence="1 2">
    <name type="scientific">Dreissena polymorpha</name>
    <name type="common">Zebra mussel</name>
    <name type="synonym">Mytilus polymorpha</name>
    <dbReference type="NCBI Taxonomy" id="45954"/>
    <lineage>
        <taxon>Eukaryota</taxon>
        <taxon>Metazoa</taxon>
        <taxon>Spiralia</taxon>
        <taxon>Lophotrochozoa</taxon>
        <taxon>Mollusca</taxon>
        <taxon>Bivalvia</taxon>
        <taxon>Autobranchia</taxon>
        <taxon>Heteroconchia</taxon>
        <taxon>Euheterodonta</taxon>
        <taxon>Imparidentia</taxon>
        <taxon>Neoheterodontei</taxon>
        <taxon>Myida</taxon>
        <taxon>Dreissenoidea</taxon>
        <taxon>Dreissenidae</taxon>
        <taxon>Dreissena</taxon>
    </lineage>
</organism>
<dbReference type="Proteomes" id="UP000828390">
    <property type="component" value="Unassembled WGS sequence"/>
</dbReference>
<name>A0A9D4RSD5_DREPO</name>